<evidence type="ECO:0000313" key="2">
    <source>
        <dbReference type="Proteomes" id="UP000320390"/>
    </source>
</evidence>
<proteinExistence type="predicted"/>
<reference evidence="1 2" key="1">
    <citation type="submission" date="2019-02" db="EMBL/GenBank/DDBJ databases">
        <title>Deep-cultivation of Planctomycetes and their phenomic and genomic characterization uncovers novel biology.</title>
        <authorList>
            <person name="Wiegand S."/>
            <person name="Jogler M."/>
            <person name="Boedeker C."/>
            <person name="Pinto D."/>
            <person name="Vollmers J."/>
            <person name="Rivas-Marin E."/>
            <person name="Kohn T."/>
            <person name="Peeters S.H."/>
            <person name="Heuer A."/>
            <person name="Rast P."/>
            <person name="Oberbeckmann S."/>
            <person name="Bunk B."/>
            <person name="Jeske O."/>
            <person name="Meyerdierks A."/>
            <person name="Storesund J.E."/>
            <person name="Kallscheuer N."/>
            <person name="Luecker S."/>
            <person name="Lage O.M."/>
            <person name="Pohl T."/>
            <person name="Merkel B.J."/>
            <person name="Hornburger P."/>
            <person name="Mueller R.-W."/>
            <person name="Bruemmer F."/>
            <person name="Labrenz M."/>
            <person name="Spormann A.M."/>
            <person name="Op den Camp H."/>
            <person name="Overmann J."/>
            <person name="Amann R."/>
            <person name="Jetten M.S.M."/>
            <person name="Mascher T."/>
            <person name="Medema M.H."/>
            <person name="Devos D.P."/>
            <person name="Kaster A.-K."/>
            <person name="Ovreas L."/>
            <person name="Rohde M."/>
            <person name="Galperin M.Y."/>
            <person name="Jogler C."/>
        </authorList>
    </citation>
    <scope>NUCLEOTIDE SEQUENCE [LARGE SCALE GENOMIC DNA]</scope>
    <source>
        <strain evidence="1 2">Poly30</strain>
    </source>
</reference>
<protein>
    <recommendedName>
        <fullName evidence="3">DUF1501 domain-containing protein</fullName>
    </recommendedName>
</protein>
<evidence type="ECO:0008006" key="3">
    <source>
        <dbReference type="Google" id="ProtNLM"/>
    </source>
</evidence>
<keyword evidence="2" id="KW-1185">Reference proteome</keyword>
<name>A0A518EML8_9BACT</name>
<dbReference type="OrthoDB" id="9779968at2"/>
<dbReference type="InterPro" id="IPR010869">
    <property type="entry name" value="DUF1501"/>
</dbReference>
<dbReference type="Proteomes" id="UP000320390">
    <property type="component" value="Chromosome"/>
</dbReference>
<dbReference type="PANTHER" id="PTHR43737">
    <property type="entry name" value="BLL7424 PROTEIN"/>
    <property type="match status" value="1"/>
</dbReference>
<dbReference type="PANTHER" id="PTHR43737:SF1">
    <property type="entry name" value="DUF1501 DOMAIN-CONTAINING PROTEIN"/>
    <property type="match status" value="1"/>
</dbReference>
<dbReference type="AlphaFoldDB" id="A0A518EML8"/>
<dbReference type="RefSeq" id="WP_145194753.1">
    <property type="nucleotide sequence ID" value="NZ_CP036434.1"/>
</dbReference>
<dbReference type="InterPro" id="IPR006311">
    <property type="entry name" value="TAT_signal"/>
</dbReference>
<dbReference type="PROSITE" id="PS51318">
    <property type="entry name" value="TAT"/>
    <property type="match status" value="1"/>
</dbReference>
<organism evidence="1 2">
    <name type="scientific">Saltatorellus ferox</name>
    <dbReference type="NCBI Taxonomy" id="2528018"/>
    <lineage>
        <taxon>Bacteria</taxon>
        <taxon>Pseudomonadati</taxon>
        <taxon>Planctomycetota</taxon>
        <taxon>Planctomycetia</taxon>
        <taxon>Planctomycetia incertae sedis</taxon>
        <taxon>Saltatorellus</taxon>
    </lineage>
</organism>
<accession>A0A518EML8</accession>
<dbReference type="EMBL" id="CP036434">
    <property type="protein sequence ID" value="QDV05339.1"/>
    <property type="molecule type" value="Genomic_DNA"/>
</dbReference>
<evidence type="ECO:0000313" key="1">
    <source>
        <dbReference type="EMBL" id="QDV05339.1"/>
    </source>
</evidence>
<sequence length="416" mass="44748">MSSTSFPRRSFLVGGVRLSAIGAAASSLANGAFAHASRIARNTEPGGERILVVIQLTGGNDGLNTVIPHSQDAYYRARPTLGQKPNAVHQLDEHVGLHPKLGGLAELYRDGQMAIVHGVGHPNSNRSHFRSMEIWHTAEPFRPVGRVGWLGNLADQLLAEAPGTLPALSVGGRESVLSMRGTTATPPTVPDDRGFRLARTSEQISAERARLSATERDLQGSSKGRTADQLAFLRMTARTAYDAAERMSKITSADAKIAYPDTPLGKELRLVGQLIRGGFGTRIYHVSLGGFDTHASQASVHGARMEQLNGALTAFQRNLMEAGCSEQVTTFVFSEFGRRVEENGSRGTDHGRGNPVLLLGGSLRAGQHGTRPDLTDLVQGDIPSTTDFRGLYRQLEADWMGLEPFASEKVDAPKIV</sequence>
<gene>
    <name evidence="1" type="ORF">Poly30_08360</name>
</gene>
<dbReference type="Pfam" id="PF07394">
    <property type="entry name" value="DUF1501"/>
    <property type="match status" value="1"/>
</dbReference>